<sequence>MAPAPKYHHDHVRGFHIATCEMPYLESVSVGIYIPVGSRHEEAAINGSAHFAEHMIFKGTDKRNALDLAIAIEGAGGTVNAFTTEDQTCLETRGPSELLPHLLGVMSDMLWHSTFPFEEVEREREVIAEEIVMYQENPSDHLHDLLSLALWPDHPLGRSITGSEASILGINADSLKKFTDQHYRSAGISVVVAGNVQHSTVMELVLQHLPKESLPKSPFQAFSPIPFSGSVPLLHDKRDIEQSHLALAFHTTGRHSDNRQTLRMLSLLLGETMSSRLFQELREKRGLCYHIASDFSLYEDTGTLEIHAGLDSDRLEESTHALHKVLTDILHHGFTQDELNQAKSYALGQARIGLETTHAQMSWMGDSLTSFGKIIDPVEARNSLNSVTLDQVHTLATHTFKTENLAIASIGPHRERDVRALLEPFSQL</sequence>
<dbReference type="PANTHER" id="PTHR11851:SF49">
    <property type="entry name" value="MITOCHONDRIAL-PROCESSING PEPTIDASE SUBUNIT ALPHA"/>
    <property type="match status" value="1"/>
</dbReference>
<evidence type="ECO:0000259" key="2">
    <source>
        <dbReference type="Pfam" id="PF00675"/>
    </source>
</evidence>
<dbReference type="InterPro" id="IPR011249">
    <property type="entry name" value="Metalloenz_LuxS/M16"/>
</dbReference>
<dbReference type="InterPro" id="IPR007863">
    <property type="entry name" value="Peptidase_M16_C"/>
</dbReference>
<feature type="domain" description="Peptidase M16 N-terminal" evidence="2">
    <location>
        <begin position="18"/>
        <end position="162"/>
    </location>
</feature>
<keyword evidence="5" id="KW-1185">Reference proteome</keyword>
<feature type="domain" description="Peptidase M16 C-terminal" evidence="3">
    <location>
        <begin position="170"/>
        <end position="344"/>
    </location>
</feature>
<evidence type="ECO:0000259" key="3">
    <source>
        <dbReference type="Pfam" id="PF05193"/>
    </source>
</evidence>
<comment type="caution">
    <text evidence="4">The sequence shown here is derived from an EMBL/GenBank/DDBJ whole genome shotgun (WGS) entry which is preliminary data.</text>
</comment>
<evidence type="ECO:0000313" key="4">
    <source>
        <dbReference type="EMBL" id="MFD2159130.1"/>
    </source>
</evidence>
<organism evidence="4 5">
    <name type="scientific">Rubritalea tangerina</name>
    <dbReference type="NCBI Taxonomy" id="430798"/>
    <lineage>
        <taxon>Bacteria</taxon>
        <taxon>Pseudomonadati</taxon>
        <taxon>Verrucomicrobiota</taxon>
        <taxon>Verrucomicrobiia</taxon>
        <taxon>Verrucomicrobiales</taxon>
        <taxon>Rubritaleaceae</taxon>
        <taxon>Rubritalea</taxon>
    </lineage>
</organism>
<dbReference type="EMBL" id="JBHUJB010000037">
    <property type="protein sequence ID" value="MFD2159130.1"/>
    <property type="molecule type" value="Genomic_DNA"/>
</dbReference>
<protein>
    <submittedName>
        <fullName evidence="4">M16 family metallopeptidase</fullName>
    </submittedName>
</protein>
<dbReference type="InterPro" id="IPR050361">
    <property type="entry name" value="MPP/UQCRC_Complex"/>
</dbReference>
<reference evidence="5" key="1">
    <citation type="journal article" date="2019" name="Int. J. Syst. Evol. Microbiol.">
        <title>The Global Catalogue of Microorganisms (GCM) 10K type strain sequencing project: providing services to taxonomists for standard genome sequencing and annotation.</title>
        <authorList>
            <consortium name="The Broad Institute Genomics Platform"/>
            <consortium name="The Broad Institute Genome Sequencing Center for Infectious Disease"/>
            <person name="Wu L."/>
            <person name="Ma J."/>
        </authorList>
    </citation>
    <scope>NUCLEOTIDE SEQUENCE [LARGE SCALE GENOMIC DNA]</scope>
    <source>
        <strain evidence="5">CCUG 57942</strain>
    </source>
</reference>
<evidence type="ECO:0000256" key="1">
    <source>
        <dbReference type="ARBA" id="ARBA00007261"/>
    </source>
</evidence>
<dbReference type="PANTHER" id="PTHR11851">
    <property type="entry name" value="METALLOPROTEASE"/>
    <property type="match status" value="1"/>
</dbReference>
<dbReference type="Gene3D" id="3.30.830.10">
    <property type="entry name" value="Metalloenzyme, LuxS/M16 peptidase-like"/>
    <property type="match status" value="2"/>
</dbReference>
<gene>
    <name evidence="4" type="ORF">ACFSW8_09500</name>
</gene>
<evidence type="ECO:0000313" key="5">
    <source>
        <dbReference type="Proteomes" id="UP001597389"/>
    </source>
</evidence>
<dbReference type="InterPro" id="IPR011765">
    <property type="entry name" value="Pept_M16_N"/>
</dbReference>
<dbReference type="Pfam" id="PF05193">
    <property type="entry name" value="Peptidase_M16_C"/>
    <property type="match status" value="1"/>
</dbReference>
<dbReference type="Pfam" id="PF00675">
    <property type="entry name" value="Peptidase_M16"/>
    <property type="match status" value="1"/>
</dbReference>
<proteinExistence type="inferred from homology"/>
<dbReference type="SUPFAM" id="SSF63411">
    <property type="entry name" value="LuxS/MPP-like metallohydrolase"/>
    <property type="match status" value="2"/>
</dbReference>
<dbReference type="RefSeq" id="WP_377091079.1">
    <property type="nucleotide sequence ID" value="NZ_JBHSJL010000014.1"/>
</dbReference>
<dbReference type="Proteomes" id="UP001597389">
    <property type="component" value="Unassembled WGS sequence"/>
</dbReference>
<accession>A0ABW4ZBM7</accession>
<comment type="similarity">
    <text evidence="1">Belongs to the peptidase M16 family.</text>
</comment>
<name>A0ABW4ZBM7_9BACT</name>